<keyword evidence="2 5" id="KW-0547">Nucleotide-binding</keyword>
<reference evidence="6 7" key="1">
    <citation type="submission" date="2018-06" db="EMBL/GenBank/DDBJ databases">
        <title>Genomic Encyclopedia of Archaeal and Bacterial Type Strains, Phase II (KMG-II): from individual species to whole genera.</title>
        <authorList>
            <person name="Goeker M."/>
        </authorList>
    </citation>
    <scope>NUCLEOTIDE SEQUENCE [LARGE SCALE GENOMIC DNA]</scope>
    <source>
        <strain evidence="6 7">ATCC BAA-1881</strain>
    </source>
</reference>
<dbReference type="EC" id="6.3.2.2" evidence="5"/>
<evidence type="ECO:0000256" key="4">
    <source>
        <dbReference type="ARBA" id="ARBA00048819"/>
    </source>
</evidence>
<dbReference type="InterPro" id="IPR014746">
    <property type="entry name" value="Gln_synth/guanido_kin_cat_dom"/>
</dbReference>
<dbReference type="EMBL" id="QKUF01000017">
    <property type="protein sequence ID" value="PZW25647.1"/>
    <property type="molecule type" value="Genomic_DNA"/>
</dbReference>
<dbReference type="SUPFAM" id="SSF55931">
    <property type="entry name" value="Glutamine synthetase/guanido kinase"/>
    <property type="match status" value="1"/>
</dbReference>
<evidence type="ECO:0000256" key="3">
    <source>
        <dbReference type="ARBA" id="ARBA00022840"/>
    </source>
</evidence>
<dbReference type="NCBIfam" id="NF010041">
    <property type="entry name" value="PRK13517.1-1"/>
    <property type="match status" value="1"/>
</dbReference>
<keyword evidence="1 5" id="KW-0436">Ligase</keyword>
<dbReference type="Gene3D" id="3.30.590.20">
    <property type="match status" value="1"/>
</dbReference>
<comment type="catalytic activity">
    <reaction evidence="4 5">
        <text>L-cysteine + L-glutamate + ATP = gamma-L-glutamyl-L-cysteine + ADP + phosphate + H(+)</text>
        <dbReference type="Rhea" id="RHEA:13285"/>
        <dbReference type="ChEBI" id="CHEBI:15378"/>
        <dbReference type="ChEBI" id="CHEBI:29985"/>
        <dbReference type="ChEBI" id="CHEBI:30616"/>
        <dbReference type="ChEBI" id="CHEBI:35235"/>
        <dbReference type="ChEBI" id="CHEBI:43474"/>
        <dbReference type="ChEBI" id="CHEBI:58173"/>
        <dbReference type="ChEBI" id="CHEBI:456216"/>
        <dbReference type="EC" id="6.3.2.2"/>
    </reaction>
</comment>
<dbReference type="AlphaFoldDB" id="A0A326U415"/>
<dbReference type="RefSeq" id="WP_211326276.1">
    <property type="nucleotide sequence ID" value="NZ_BIFX01000001.1"/>
</dbReference>
<dbReference type="InterPro" id="IPR050141">
    <property type="entry name" value="GCL_type2/YbdK_subfam"/>
</dbReference>
<sequence>MVDTSLPRTMQNVTTFLQEASCMPSPEHFSFGVEEEYQIIDPLTRDMSSQAEPVIQEAKKILGNDVQFEIHLSQIEIATPICSTLNEAKQHLVRLRKGVIDAASRFDCRIASSGSHPFSHWSRQMITPQERYLALERDFQQIAREQSILGCHIHVGIPNRRIGIQVMNHARIWLASLLAISASSPFWWGTDTGYDSFRSTQWSRWPQSGPPQIFSSLEEYESLLQSLVKTNCITDPTKIYWDMRLSERFPTIEIRVADVCLTINEAIMLAGMARALLHTCYQKVLNNEPFFPARQELLRVAHWRAARYGLDAELVDLETEEAVPAYQLVEKLLARIRPSLELFGDWDAVTRQVEKVLREGNGAKRQRRVYQRNHHLEAVVDYIIEQTAIDIV</sequence>
<keyword evidence="7" id="KW-1185">Reference proteome</keyword>
<evidence type="ECO:0000256" key="5">
    <source>
        <dbReference type="HAMAP-Rule" id="MF_01609"/>
    </source>
</evidence>
<evidence type="ECO:0000256" key="1">
    <source>
        <dbReference type="ARBA" id="ARBA00022598"/>
    </source>
</evidence>
<comment type="similarity">
    <text evidence="5">Belongs to the glutamate--cysteine ligase type 2 family. YbdK subfamily.</text>
</comment>
<protein>
    <recommendedName>
        <fullName evidence="5">Putative glutamate--cysteine ligase 2</fullName>
        <ecNumber evidence="5">6.3.2.2</ecNumber>
    </recommendedName>
    <alternativeName>
        <fullName evidence="5">Gamma-glutamylcysteine synthetase 2</fullName>
        <shortName evidence="5">GCS 2</shortName>
        <shortName evidence="5">Gamma-GCS 2</shortName>
    </alternativeName>
</protein>
<accession>A0A326U415</accession>
<evidence type="ECO:0000313" key="6">
    <source>
        <dbReference type="EMBL" id="PZW25647.1"/>
    </source>
</evidence>
<dbReference type="GO" id="GO:0042398">
    <property type="term" value="P:modified amino acid biosynthetic process"/>
    <property type="evidence" value="ECO:0007669"/>
    <property type="project" value="InterPro"/>
</dbReference>
<dbReference type="GO" id="GO:0004357">
    <property type="term" value="F:glutamate-cysteine ligase activity"/>
    <property type="evidence" value="ECO:0007669"/>
    <property type="project" value="UniProtKB-EC"/>
</dbReference>
<comment type="caution">
    <text evidence="6">The sequence shown here is derived from an EMBL/GenBank/DDBJ whole genome shotgun (WGS) entry which is preliminary data.</text>
</comment>
<gene>
    <name evidence="6" type="ORF">EI42_04140</name>
</gene>
<dbReference type="HAMAP" id="MF_01609">
    <property type="entry name" value="Glu_cys_ligase_2"/>
    <property type="match status" value="1"/>
</dbReference>
<keyword evidence="3 5" id="KW-0067">ATP-binding</keyword>
<evidence type="ECO:0000256" key="2">
    <source>
        <dbReference type="ARBA" id="ARBA00022741"/>
    </source>
</evidence>
<dbReference type="Proteomes" id="UP000248806">
    <property type="component" value="Unassembled WGS sequence"/>
</dbReference>
<dbReference type="GO" id="GO:0005524">
    <property type="term" value="F:ATP binding"/>
    <property type="evidence" value="ECO:0007669"/>
    <property type="project" value="UniProtKB-KW"/>
</dbReference>
<dbReference type="NCBIfam" id="NF010039">
    <property type="entry name" value="PRK13515.1"/>
    <property type="match status" value="1"/>
</dbReference>
<dbReference type="NCBIfam" id="TIGR02050">
    <property type="entry name" value="gshA_cyan_rel"/>
    <property type="match status" value="1"/>
</dbReference>
<organism evidence="6 7">
    <name type="scientific">Thermosporothrix hazakensis</name>
    <dbReference type="NCBI Taxonomy" id="644383"/>
    <lineage>
        <taxon>Bacteria</taxon>
        <taxon>Bacillati</taxon>
        <taxon>Chloroflexota</taxon>
        <taxon>Ktedonobacteria</taxon>
        <taxon>Ktedonobacterales</taxon>
        <taxon>Thermosporotrichaceae</taxon>
        <taxon>Thermosporothrix</taxon>
    </lineage>
</organism>
<evidence type="ECO:0000313" key="7">
    <source>
        <dbReference type="Proteomes" id="UP000248806"/>
    </source>
</evidence>
<dbReference type="Pfam" id="PF04107">
    <property type="entry name" value="GCS2"/>
    <property type="match status" value="1"/>
</dbReference>
<dbReference type="PANTHER" id="PTHR36510">
    <property type="entry name" value="GLUTAMATE--CYSTEINE LIGASE 2-RELATED"/>
    <property type="match status" value="1"/>
</dbReference>
<dbReference type="PANTHER" id="PTHR36510:SF1">
    <property type="entry name" value="GLUTAMATE--CYSTEINE LIGASE 2-RELATED"/>
    <property type="match status" value="1"/>
</dbReference>
<proteinExistence type="inferred from homology"/>
<name>A0A326U415_THEHA</name>
<comment type="function">
    <text evidence="5">ATP-dependent carboxylate-amine ligase which exhibits weak glutamate--cysteine ligase activity.</text>
</comment>
<dbReference type="InterPro" id="IPR006336">
    <property type="entry name" value="GCS2"/>
</dbReference>
<dbReference type="InterPro" id="IPR011793">
    <property type="entry name" value="YbdK"/>
</dbReference>